<keyword evidence="13" id="KW-0472">Membrane</keyword>
<dbReference type="GO" id="GO:0005524">
    <property type="term" value="F:ATP binding"/>
    <property type="evidence" value="ECO:0007669"/>
    <property type="project" value="UniProtKB-UniRule"/>
</dbReference>
<organism evidence="25 26">
    <name type="scientific">Dipodomys ordii</name>
    <name type="common">Ord's kangaroo rat</name>
    <dbReference type="NCBI Taxonomy" id="10020"/>
    <lineage>
        <taxon>Eukaryota</taxon>
        <taxon>Metazoa</taxon>
        <taxon>Chordata</taxon>
        <taxon>Craniata</taxon>
        <taxon>Vertebrata</taxon>
        <taxon>Euteleostomi</taxon>
        <taxon>Mammalia</taxon>
        <taxon>Eutheria</taxon>
        <taxon>Euarchontoglires</taxon>
        <taxon>Glires</taxon>
        <taxon>Rodentia</taxon>
        <taxon>Castorimorpha</taxon>
        <taxon>Heteromyidae</taxon>
        <taxon>Dipodomyinae</taxon>
        <taxon>Dipodomys</taxon>
    </lineage>
</organism>
<dbReference type="InterPro" id="IPR050198">
    <property type="entry name" value="Non-receptor_tyrosine_kinases"/>
</dbReference>
<dbReference type="GO" id="GO:0001726">
    <property type="term" value="C:ruffle"/>
    <property type="evidence" value="ECO:0007669"/>
    <property type="project" value="UniProtKB-SubCell"/>
</dbReference>
<dbReference type="PROSITE" id="PS50001">
    <property type="entry name" value="SH2"/>
    <property type="match status" value="1"/>
</dbReference>
<dbReference type="GO" id="GO:0010976">
    <property type="term" value="P:positive regulation of neuron projection development"/>
    <property type="evidence" value="ECO:0007669"/>
    <property type="project" value="Ensembl"/>
</dbReference>
<dbReference type="GO" id="GO:0045926">
    <property type="term" value="P:negative regulation of growth"/>
    <property type="evidence" value="ECO:0007669"/>
    <property type="project" value="Ensembl"/>
</dbReference>
<keyword evidence="11 20" id="KW-0067">ATP-binding</keyword>
<evidence type="ECO:0000256" key="2">
    <source>
        <dbReference type="ARBA" id="ARBA00004370"/>
    </source>
</evidence>
<dbReference type="PRINTS" id="PR00109">
    <property type="entry name" value="TYRKINASE"/>
</dbReference>
<dbReference type="InterPro" id="IPR008266">
    <property type="entry name" value="Tyr_kinase_AS"/>
</dbReference>
<evidence type="ECO:0000256" key="18">
    <source>
        <dbReference type="PROSITE-ProRule" id="PRU00191"/>
    </source>
</evidence>
<dbReference type="Pfam" id="PF00018">
    <property type="entry name" value="SH3_1"/>
    <property type="match status" value="1"/>
</dbReference>
<keyword evidence="16" id="KW-0966">Cell projection</keyword>
<sequence>MVSRGQDPLGPKYVGLWDFDARTDEELSFRAGDPLRVVWKEEQWWWARRLDAAGRTLAEGYVPHNYLAEEETVESEPWFFGRISRSEATHRLQAEGSSTGSFLVRVSEKPGADYVLSVRDAQAVRHYRIRRLSGGRLHLNDTVSFPSLPELVSYHRARSLAPGLRLTTPCWKHESEPPPQWADWERPREEFTLCRKLGAGYFGEVFEGLWKDQVRVAVKVISRDNLQHQHTFQSEIQAMKKLRHKHILALYAVASLGDPVYIITELMAKGSLLELLRESDEKVLPGSELADMAAQVAAGMCYLESQNYIHRDLAARNILVGENNICKVGDFGLARLIKEDIYLSHEHSIPYKWTAPEALSRGHYSIKSDVWSFGVLLHEIFSRGQTPYPGMSNHEAFLRVNAGYRMPCPAGCPPSVHQLMCSCWSQDPERRPCFRDLRERLSSLTRYENPL</sequence>
<dbReference type="FunFam" id="1.10.510.10:FF:000399">
    <property type="entry name" value="Tyrosine-protein kinase"/>
    <property type="match status" value="1"/>
</dbReference>
<dbReference type="OrthoDB" id="4062651at2759"/>
<dbReference type="PROSITE" id="PS00107">
    <property type="entry name" value="PROTEIN_KINASE_ATP"/>
    <property type="match status" value="1"/>
</dbReference>
<dbReference type="GO" id="GO:0071300">
    <property type="term" value="P:cellular response to retinoic acid"/>
    <property type="evidence" value="ECO:0007669"/>
    <property type="project" value="Ensembl"/>
</dbReference>
<keyword evidence="10 21" id="KW-0418">Kinase</keyword>
<dbReference type="InterPro" id="IPR036860">
    <property type="entry name" value="SH2_dom_sf"/>
</dbReference>
<evidence type="ECO:0000256" key="13">
    <source>
        <dbReference type="ARBA" id="ARBA00023136"/>
    </source>
</evidence>
<dbReference type="GeneID" id="105996317"/>
<comment type="similarity">
    <text evidence="21">Belongs to the protein kinase superfamily. Tyr protein kinase family.</text>
</comment>
<dbReference type="PROSITE" id="PS50011">
    <property type="entry name" value="PROTEIN_KINASE_DOM"/>
    <property type="match status" value="1"/>
</dbReference>
<dbReference type="PRINTS" id="PR00452">
    <property type="entry name" value="SH3DOMAIN"/>
</dbReference>
<evidence type="ECO:0000256" key="12">
    <source>
        <dbReference type="ARBA" id="ARBA00022999"/>
    </source>
</evidence>
<dbReference type="InterPro" id="IPR000719">
    <property type="entry name" value="Prot_kinase_dom"/>
</dbReference>
<evidence type="ECO:0000256" key="14">
    <source>
        <dbReference type="ARBA" id="ARBA00023137"/>
    </source>
</evidence>
<evidence type="ECO:0000259" key="22">
    <source>
        <dbReference type="PROSITE" id="PS50001"/>
    </source>
</evidence>
<dbReference type="Gene3D" id="3.30.505.10">
    <property type="entry name" value="SH2 domain"/>
    <property type="match status" value="1"/>
</dbReference>
<dbReference type="InterPro" id="IPR000980">
    <property type="entry name" value="SH2"/>
</dbReference>
<evidence type="ECO:0000256" key="10">
    <source>
        <dbReference type="ARBA" id="ARBA00022777"/>
    </source>
</evidence>
<reference evidence="26" key="1">
    <citation type="submission" date="2025-08" db="UniProtKB">
        <authorList>
            <consortium name="RefSeq"/>
        </authorList>
    </citation>
    <scope>IDENTIFICATION</scope>
    <source>
        <tissue evidence="26">Kidney</tissue>
    </source>
</reference>
<gene>
    <name evidence="26" type="primary">LOC105996317</name>
</gene>
<keyword evidence="15" id="KW-0539">Nucleus</keyword>
<feature type="domain" description="SH3" evidence="23">
    <location>
        <begin position="8"/>
        <end position="72"/>
    </location>
</feature>
<dbReference type="Pfam" id="PF00017">
    <property type="entry name" value="SH2"/>
    <property type="match status" value="1"/>
</dbReference>
<dbReference type="Proteomes" id="UP000081671">
    <property type="component" value="Unplaced"/>
</dbReference>
<accession>A0A1S3GAF7</accession>
<keyword evidence="25" id="KW-1185">Reference proteome</keyword>
<dbReference type="FunFam" id="3.30.200.20:FF:000053">
    <property type="entry name" value="Tyrosine-protein kinase"/>
    <property type="match status" value="1"/>
</dbReference>
<dbReference type="EC" id="2.7.10.2" evidence="21"/>
<dbReference type="SMART" id="SM00252">
    <property type="entry name" value="SH2"/>
    <property type="match status" value="1"/>
</dbReference>
<dbReference type="RefSeq" id="XP_012885813.1">
    <property type="nucleotide sequence ID" value="XM_013030359.1"/>
</dbReference>
<evidence type="ECO:0000256" key="8">
    <source>
        <dbReference type="ARBA" id="ARBA00022679"/>
    </source>
</evidence>
<protein>
    <recommendedName>
        <fullName evidence="21">Tyrosine-protein kinase</fullName>
        <ecNumber evidence="21">2.7.10.2</ecNumber>
    </recommendedName>
</protein>
<evidence type="ECO:0000256" key="11">
    <source>
        <dbReference type="ARBA" id="ARBA00022840"/>
    </source>
</evidence>
<dbReference type="STRING" id="10020.ENSDORP00000004239"/>
<dbReference type="SMART" id="SM00219">
    <property type="entry name" value="TyrKc"/>
    <property type="match status" value="1"/>
</dbReference>
<keyword evidence="12 18" id="KW-0727">SH2 domain</keyword>
<feature type="binding site" evidence="20">
    <location>
        <position position="219"/>
    </location>
    <ligand>
        <name>ATP</name>
        <dbReference type="ChEBI" id="CHEBI:30616"/>
    </ligand>
</feature>
<dbReference type="FunFam" id="2.30.30.40:FF:000229">
    <property type="entry name" value="Tyrosine-protein kinase"/>
    <property type="match status" value="1"/>
</dbReference>
<evidence type="ECO:0000256" key="21">
    <source>
        <dbReference type="RuleBase" id="RU362096"/>
    </source>
</evidence>
<keyword evidence="6" id="KW-0963">Cytoplasm</keyword>
<evidence type="ECO:0000256" key="19">
    <source>
        <dbReference type="PROSITE-ProRule" id="PRU00192"/>
    </source>
</evidence>
<dbReference type="GO" id="GO:0042802">
    <property type="term" value="F:identical protein binding"/>
    <property type="evidence" value="ECO:0007669"/>
    <property type="project" value="Ensembl"/>
</dbReference>
<evidence type="ECO:0000256" key="20">
    <source>
        <dbReference type="PROSITE-ProRule" id="PRU10141"/>
    </source>
</evidence>
<dbReference type="InterPro" id="IPR001245">
    <property type="entry name" value="Ser-Thr/Tyr_kinase_cat_dom"/>
</dbReference>
<feature type="domain" description="SH2" evidence="22">
    <location>
        <begin position="78"/>
        <end position="170"/>
    </location>
</feature>
<dbReference type="OMA" id="KHVQTGF"/>
<evidence type="ECO:0000313" key="26">
    <source>
        <dbReference type="RefSeq" id="XP_012885813.1"/>
    </source>
</evidence>
<dbReference type="GO" id="GO:0005886">
    <property type="term" value="C:plasma membrane"/>
    <property type="evidence" value="ECO:0007669"/>
    <property type="project" value="Ensembl"/>
</dbReference>
<evidence type="ECO:0000256" key="17">
    <source>
        <dbReference type="ARBA" id="ARBA00051245"/>
    </source>
</evidence>
<comment type="subcellular location">
    <subcellularLocation>
        <location evidence="3">Cell projection</location>
        <location evidence="3">Ruffle</location>
    </subcellularLocation>
    <subcellularLocation>
        <location evidence="4">Cytoplasm</location>
    </subcellularLocation>
    <subcellularLocation>
        <location evidence="2">Membrane</location>
    </subcellularLocation>
    <subcellularLocation>
        <location evidence="1">Nucleus</location>
    </subcellularLocation>
</comment>
<evidence type="ECO:0000256" key="6">
    <source>
        <dbReference type="ARBA" id="ARBA00022490"/>
    </source>
</evidence>
<dbReference type="SUPFAM" id="SSF56112">
    <property type="entry name" value="Protein kinase-like (PK-like)"/>
    <property type="match status" value="1"/>
</dbReference>
<evidence type="ECO:0000256" key="15">
    <source>
        <dbReference type="ARBA" id="ARBA00023242"/>
    </source>
</evidence>
<dbReference type="InterPro" id="IPR036028">
    <property type="entry name" value="SH3-like_dom_sf"/>
</dbReference>
<dbReference type="PROSITE" id="PS50002">
    <property type="entry name" value="SH3"/>
    <property type="match status" value="1"/>
</dbReference>
<feature type="domain" description="Protein kinase" evidence="24">
    <location>
        <begin position="191"/>
        <end position="451"/>
    </location>
</feature>
<dbReference type="SUPFAM" id="SSF55550">
    <property type="entry name" value="SH2 domain"/>
    <property type="match status" value="1"/>
</dbReference>
<dbReference type="FunCoup" id="A0A1S3GAF7">
    <property type="interactions" value="134"/>
</dbReference>
<dbReference type="Gene3D" id="1.10.510.10">
    <property type="entry name" value="Transferase(Phosphotransferase) domain 1"/>
    <property type="match status" value="1"/>
</dbReference>
<dbReference type="PANTHER" id="PTHR24418">
    <property type="entry name" value="TYROSINE-PROTEIN KINASE"/>
    <property type="match status" value="1"/>
</dbReference>
<dbReference type="InParanoid" id="A0A1S3GAF7"/>
<name>A0A1S3GAF7_DIPOR</name>
<dbReference type="GO" id="GO:0060575">
    <property type="term" value="P:intestinal epithelial cell differentiation"/>
    <property type="evidence" value="ECO:0007669"/>
    <property type="project" value="Ensembl"/>
</dbReference>
<dbReference type="FunFam" id="3.30.505.10:FF:000074">
    <property type="entry name" value="Tyrosine-protein kinase"/>
    <property type="match status" value="1"/>
</dbReference>
<keyword evidence="5 19" id="KW-0728">SH3 domain</keyword>
<dbReference type="AlphaFoldDB" id="A0A1S3GAF7"/>
<evidence type="ECO:0000256" key="4">
    <source>
        <dbReference type="ARBA" id="ARBA00004496"/>
    </source>
</evidence>
<comment type="catalytic activity">
    <reaction evidence="17 21">
        <text>L-tyrosyl-[protein] + ATP = O-phospho-L-tyrosyl-[protein] + ADP + H(+)</text>
        <dbReference type="Rhea" id="RHEA:10596"/>
        <dbReference type="Rhea" id="RHEA-COMP:10136"/>
        <dbReference type="Rhea" id="RHEA-COMP:20101"/>
        <dbReference type="ChEBI" id="CHEBI:15378"/>
        <dbReference type="ChEBI" id="CHEBI:30616"/>
        <dbReference type="ChEBI" id="CHEBI:46858"/>
        <dbReference type="ChEBI" id="CHEBI:61978"/>
        <dbReference type="ChEBI" id="CHEBI:456216"/>
        <dbReference type="EC" id="2.7.10.2"/>
    </reaction>
</comment>
<evidence type="ECO:0000256" key="5">
    <source>
        <dbReference type="ARBA" id="ARBA00022443"/>
    </source>
</evidence>
<evidence type="ECO:0000256" key="3">
    <source>
        <dbReference type="ARBA" id="ARBA00004466"/>
    </source>
</evidence>
<dbReference type="InterPro" id="IPR020635">
    <property type="entry name" value="Tyr_kinase_cat_dom"/>
</dbReference>
<keyword evidence="9 20" id="KW-0547">Nucleotide-binding</keyword>
<keyword evidence="8 21" id="KW-0808">Transferase</keyword>
<dbReference type="Gene3D" id="3.30.200.20">
    <property type="entry name" value="Phosphorylase Kinase, domain 1"/>
    <property type="match status" value="1"/>
</dbReference>
<proteinExistence type="inferred from homology"/>
<dbReference type="InterPro" id="IPR017441">
    <property type="entry name" value="Protein_kinase_ATP_BS"/>
</dbReference>
<keyword evidence="14 21" id="KW-0829">Tyrosine-protein kinase</keyword>
<dbReference type="InterPro" id="IPR011009">
    <property type="entry name" value="Kinase-like_dom_sf"/>
</dbReference>
<dbReference type="PRINTS" id="PR00401">
    <property type="entry name" value="SH2DOMAIN"/>
</dbReference>
<dbReference type="Pfam" id="PF07714">
    <property type="entry name" value="PK_Tyr_Ser-Thr"/>
    <property type="match status" value="1"/>
</dbReference>
<evidence type="ECO:0000256" key="9">
    <source>
        <dbReference type="ARBA" id="ARBA00022741"/>
    </source>
</evidence>
<dbReference type="PROSITE" id="PS00109">
    <property type="entry name" value="PROTEIN_KINASE_TYR"/>
    <property type="match status" value="1"/>
</dbReference>
<dbReference type="GO" id="GO:0016477">
    <property type="term" value="P:cell migration"/>
    <property type="evidence" value="ECO:0007669"/>
    <property type="project" value="Ensembl"/>
</dbReference>
<dbReference type="GO" id="GO:0004715">
    <property type="term" value="F:non-membrane spanning protein tyrosine kinase activity"/>
    <property type="evidence" value="ECO:0007669"/>
    <property type="project" value="UniProtKB-EC"/>
</dbReference>
<evidence type="ECO:0000313" key="25">
    <source>
        <dbReference type="Proteomes" id="UP000081671"/>
    </source>
</evidence>
<evidence type="ECO:0000259" key="23">
    <source>
        <dbReference type="PROSITE" id="PS50002"/>
    </source>
</evidence>
<dbReference type="SMART" id="SM00326">
    <property type="entry name" value="SH3"/>
    <property type="match status" value="1"/>
</dbReference>
<evidence type="ECO:0000256" key="1">
    <source>
        <dbReference type="ARBA" id="ARBA00004123"/>
    </source>
</evidence>
<dbReference type="Gene3D" id="2.30.30.40">
    <property type="entry name" value="SH3 Domains"/>
    <property type="match status" value="1"/>
</dbReference>
<evidence type="ECO:0000256" key="16">
    <source>
        <dbReference type="ARBA" id="ARBA00023273"/>
    </source>
</evidence>
<evidence type="ECO:0000259" key="24">
    <source>
        <dbReference type="PROSITE" id="PS50011"/>
    </source>
</evidence>
<dbReference type="GO" id="GO:0005829">
    <property type="term" value="C:cytosol"/>
    <property type="evidence" value="ECO:0007669"/>
    <property type="project" value="Ensembl"/>
</dbReference>
<dbReference type="SUPFAM" id="SSF50044">
    <property type="entry name" value="SH3-domain"/>
    <property type="match status" value="1"/>
</dbReference>
<keyword evidence="7" id="KW-0597">Phosphoprotein</keyword>
<dbReference type="KEGG" id="dord:105996317"/>
<evidence type="ECO:0000256" key="7">
    <source>
        <dbReference type="ARBA" id="ARBA00022553"/>
    </source>
</evidence>
<dbReference type="InterPro" id="IPR001452">
    <property type="entry name" value="SH3_domain"/>
</dbReference>
<dbReference type="GO" id="GO:0016604">
    <property type="term" value="C:nuclear body"/>
    <property type="evidence" value="ECO:0007669"/>
    <property type="project" value="Ensembl"/>
</dbReference>